<feature type="region of interest" description="Disordered" evidence="5">
    <location>
        <begin position="305"/>
        <end position="331"/>
    </location>
</feature>
<evidence type="ECO:0000313" key="9">
    <source>
        <dbReference type="Proteomes" id="UP001283361"/>
    </source>
</evidence>
<dbReference type="SUPFAM" id="SSF47954">
    <property type="entry name" value="Cyclin-like"/>
    <property type="match status" value="2"/>
</dbReference>
<evidence type="ECO:0000256" key="2">
    <source>
        <dbReference type="ARBA" id="ARBA00023127"/>
    </source>
</evidence>
<dbReference type="SMART" id="SM01332">
    <property type="entry name" value="Cyclin_C"/>
    <property type="match status" value="1"/>
</dbReference>
<keyword evidence="1" id="KW-0132">Cell division</keyword>
<accession>A0AAE0YTG6</accession>
<feature type="domain" description="Cyclin C-terminal" evidence="7">
    <location>
        <begin position="206"/>
        <end position="332"/>
    </location>
</feature>
<dbReference type="GO" id="GO:0051301">
    <property type="term" value="P:cell division"/>
    <property type="evidence" value="ECO:0007669"/>
    <property type="project" value="UniProtKB-KW"/>
</dbReference>
<protein>
    <recommendedName>
        <fullName evidence="10">Cyclin N-terminal domain-containing protein</fullName>
    </recommendedName>
</protein>
<evidence type="ECO:0000256" key="1">
    <source>
        <dbReference type="ARBA" id="ARBA00022618"/>
    </source>
</evidence>
<dbReference type="PANTHER" id="PTHR10177">
    <property type="entry name" value="CYCLINS"/>
    <property type="match status" value="1"/>
</dbReference>
<feature type="compositionally biased region" description="Polar residues" evidence="5">
    <location>
        <begin position="316"/>
        <end position="331"/>
    </location>
</feature>
<comment type="similarity">
    <text evidence="4">Belongs to the cyclin family.</text>
</comment>
<dbReference type="PROSITE" id="PS00292">
    <property type="entry name" value="CYCLINS"/>
    <property type="match status" value="1"/>
</dbReference>
<gene>
    <name evidence="8" type="ORF">RRG08_049234</name>
</gene>
<evidence type="ECO:0000256" key="4">
    <source>
        <dbReference type="RuleBase" id="RU000383"/>
    </source>
</evidence>
<proteinExistence type="inferred from homology"/>
<feature type="domain" description="Cyclin-like" evidence="6">
    <location>
        <begin position="113"/>
        <end position="197"/>
    </location>
</feature>
<dbReference type="InterPro" id="IPR004367">
    <property type="entry name" value="Cyclin_C-dom"/>
</dbReference>
<dbReference type="InterPro" id="IPR039361">
    <property type="entry name" value="Cyclin"/>
</dbReference>
<dbReference type="Proteomes" id="UP001283361">
    <property type="component" value="Unassembled WGS sequence"/>
</dbReference>
<sequence>MVVVETDEAGLQQLVASERRKAVVAVPADFAFSLSDGPTQPCRLALSCHTGEGQKVLDIGGKAQRAIADPVLLNDSRVLANLLATEDKYVPRTSYFNCVQTDIQSYMRKMVTEWMAEVCSEQRMEEEVFPLSVNYLDRFLCLRDIKRTQLQLLGAACMFLASKLKETSPISGEQLVVYTDNSISLDDLTKMESLILQLLKWDLSAIVPNDFLDHILHRMPFEKCDVRVIKKHAQTFAALCATDCNFMLTPPSMIACAAIGSALKTLRGHSGQDLYSLHLITGIDMELIRACMEQVETTVKSCMSMLSPPSAEHTPTKTGDSSPQQEQPTTPTDVREINIMMESQNQAAVVAASQQPHHKQYVHHQYHQQHQAVPYVY</sequence>
<reference evidence="8" key="1">
    <citation type="journal article" date="2023" name="G3 (Bethesda)">
        <title>A reference genome for the long-term kleptoplast-retaining sea slug Elysia crispata morphotype clarki.</title>
        <authorList>
            <person name="Eastman K.E."/>
            <person name="Pendleton A.L."/>
            <person name="Shaikh M.A."/>
            <person name="Suttiyut T."/>
            <person name="Ogas R."/>
            <person name="Tomko P."/>
            <person name="Gavelis G."/>
            <person name="Widhalm J.R."/>
            <person name="Wisecaver J.H."/>
        </authorList>
    </citation>
    <scope>NUCLEOTIDE SEQUENCE</scope>
    <source>
        <strain evidence="8">ECLA1</strain>
    </source>
</reference>
<dbReference type="InterPro" id="IPR006671">
    <property type="entry name" value="Cyclin_N"/>
</dbReference>
<evidence type="ECO:0000256" key="3">
    <source>
        <dbReference type="ARBA" id="ARBA00023306"/>
    </source>
</evidence>
<keyword evidence="2 4" id="KW-0195">Cyclin</keyword>
<evidence type="ECO:0000259" key="6">
    <source>
        <dbReference type="SMART" id="SM00385"/>
    </source>
</evidence>
<dbReference type="SMART" id="SM00385">
    <property type="entry name" value="CYCLIN"/>
    <property type="match status" value="1"/>
</dbReference>
<evidence type="ECO:0008006" key="10">
    <source>
        <dbReference type="Google" id="ProtNLM"/>
    </source>
</evidence>
<evidence type="ECO:0000256" key="5">
    <source>
        <dbReference type="SAM" id="MobiDB-lite"/>
    </source>
</evidence>
<dbReference type="EMBL" id="JAWDGP010005438">
    <property type="protein sequence ID" value="KAK3756954.1"/>
    <property type="molecule type" value="Genomic_DNA"/>
</dbReference>
<dbReference type="InterPro" id="IPR013763">
    <property type="entry name" value="Cyclin-like_dom"/>
</dbReference>
<dbReference type="CDD" id="cd20515">
    <property type="entry name" value="CYCLIN_CCND_rpt1"/>
    <property type="match status" value="1"/>
</dbReference>
<name>A0AAE0YTG6_9GAST</name>
<dbReference type="Pfam" id="PF00134">
    <property type="entry name" value="Cyclin_N"/>
    <property type="match status" value="1"/>
</dbReference>
<dbReference type="FunFam" id="1.10.472.10:FF:000003">
    <property type="entry name" value="G1/S-specific cyclin-D2"/>
    <property type="match status" value="1"/>
</dbReference>
<dbReference type="CDD" id="cd20516">
    <property type="entry name" value="CYCLIN_CCND_rpt2"/>
    <property type="match status" value="1"/>
</dbReference>
<dbReference type="Pfam" id="PF02984">
    <property type="entry name" value="Cyclin_C"/>
    <property type="match status" value="1"/>
</dbReference>
<keyword evidence="9" id="KW-1185">Reference proteome</keyword>
<dbReference type="AlphaFoldDB" id="A0AAE0YTG6"/>
<evidence type="ECO:0000259" key="7">
    <source>
        <dbReference type="SMART" id="SM01332"/>
    </source>
</evidence>
<organism evidence="8 9">
    <name type="scientific">Elysia crispata</name>
    <name type="common">lettuce slug</name>
    <dbReference type="NCBI Taxonomy" id="231223"/>
    <lineage>
        <taxon>Eukaryota</taxon>
        <taxon>Metazoa</taxon>
        <taxon>Spiralia</taxon>
        <taxon>Lophotrochozoa</taxon>
        <taxon>Mollusca</taxon>
        <taxon>Gastropoda</taxon>
        <taxon>Heterobranchia</taxon>
        <taxon>Euthyneura</taxon>
        <taxon>Panpulmonata</taxon>
        <taxon>Sacoglossa</taxon>
        <taxon>Placobranchoidea</taxon>
        <taxon>Plakobranchidae</taxon>
        <taxon>Elysia</taxon>
    </lineage>
</organism>
<dbReference type="InterPro" id="IPR048258">
    <property type="entry name" value="Cyclins_cyclin-box"/>
</dbReference>
<dbReference type="Gene3D" id="1.10.472.10">
    <property type="entry name" value="Cyclin-like"/>
    <property type="match status" value="2"/>
</dbReference>
<keyword evidence="3" id="KW-0131">Cell cycle</keyword>
<evidence type="ECO:0000313" key="8">
    <source>
        <dbReference type="EMBL" id="KAK3756954.1"/>
    </source>
</evidence>
<dbReference type="InterPro" id="IPR036915">
    <property type="entry name" value="Cyclin-like_sf"/>
</dbReference>
<comment type="caution">
    <text evidence="8">The sequence shown here is derived from an EMBL/GenBank/DDBJ whole genome shotgun (WGS) entry which is preliminary data.</text>
</comment>